<name>A0ABS4FHG1_9BACL</name>
<organism evidence="1 2">
    <name type="scientific">Paenibacillus lactis</name>
    <dbReference type="NCBI Taxonomy" id="228574"/>
    <lineage>
        <taxon>Bacteria</taxon>
        <taxon>Bacillati</taxon>
        <taxon>Bacillota</taxon>
        <taxon>Bacilli</taxon>
        <taxon>Bacillales</taxon>
        <taxon>Paenibacillaceae</taxon>
        <taxon>Paenibacillus</taxon>
    </lineage>
</organism>
<gene>
    <name evidence="1" type="ORF">J2Z18_004796</name>
</gene>
<dbReference type="Proteomes" id="UP000706926">
    <property type="component" value="Unassembled WGS sequence"/>
</dbReference>
<evidence type="ECO:0000313" key="1">
    <source>
        <dbReference type="EMBL" id="MBP1895686.1"/>
    </source>
</evidence>
<evidence type="ECO:0000313" key="2">
    <source>
        <dbReference type="Proteomes" id="UP000706926"/>
    </source>
</evidence>
<dbReference type="RefSeq" id="WP_007128411.1">
    <property type="nucleotide sequence ID" value="NZ_CBCSDU010000050.1"/>
</dbReference>
<dbReference type="EMBL" id="JAGGKI010000016">
    <property type="protein sequence ID" value="MBP1895686.1"/>
    <property type="molecule type" value="Genomic_DNA"/>
</dbReference>
<proteinExistence type="predicted"/>
<protein>
    <submittedName>
        <fullName evidence="1">Membrane protein</fullName>
    </submittedName>
</protein>
<keyword evidence="2" id="KW-1185">Reference proteome</keyword>
<sequence>MVKKAILCVLVFIVLLAAAYLADSASRTRYRPGSSQMMQQPGGTLEIYQSEDIRNTSSGFSPREYIKILRGMPEPSSDDTP</sequence>
<dbReference type="GeneID" id="95406687"/>
<accession>A0ABS4FHG1</accession>
<reference evidence="1 2" key="1">
    <citation type="submission" date="2021-03" db="EMBL/GenBank/DDBJ databases">
        <title>Genomic Encyclopedia of Type Strains, Phase IV (KMG-IV): sequencing the most valuable type-strain genomes for metagenomic binning, comparative biology and taxonomic classification.</title>
        <authorList>
            <person name="Goeker M."/>
        </authorList>
    </citation>
    <scope>NUCLEOTIDE SEQUENCE [LARGE SCALE GENOMIC DNA]</scope>
    <source>
        <strain evidence="1 2">DSM 15596</strain>
    </source>
</reference>
<comment type="caution">
    <text evidence="1">The sequence shown here is derived from an EMBL/GenBank/DDBJ whole genome shotgun (WGS) entry which is preliminary data.</text>
</comment>